<proteinExistence type="predicted"/>
<dbReference type="EMBL" id="MFKE01000019">
    <property type="protein sequence ID" value="OGG34942.1"/>
    <property type="molecule type" value="Genomic_DNA"/>
</dbReference>
<gene>
    <name evidence="2" type="ORF">A2363_01835</name>
</gene>
<keyword evidence="1" id="KW-0732">Signal</keyword>
<evidence type="ECO:0000256" key="1">
    <source>
        <dbReference type="SAM" id="SignalP"/>
    </source>
</evidence>
<feature type="signal peptide" evidence="1">
    <location>
        <begin position="1"/>
        <end position="28"/>
    </location>
</feature>
<organism evidence="2 3">
    <name type="scientific">Candidatus Gottesmanbacteria bacterium RIFOXYB1_FULL_47_11</name>
    <dbReference type="NCBI Taxonomy" id="1798401"/>
    <lineage>
        <taxon>Bacteria</taxon>
        <taxon>Candidatus Gottesmaniibacteriota</taxon>
    </lineage>
</organism>
<name>A0A1F6BDV7_9BACT</name>
<dbReference type="STRING" id="1798401.A2363_01835"/>
<evidence type="ECO:0000313" key="2">
    <source>
        <dbReference type="EMBL" id="OGG34942.1"/>
    </source>
</evidence>
<evidence type="ECO:0000313" key="3">
    <source>
        <dbReference type="Proteomes" id="UP000176186"/>
    </source>
</evidence>
<comment type="caution">
    <text evidence="2">The sequence shown here is derived from an EMBL/GenBank/DDBJ whole genome shotgun (WGS) entry which is preliminary data.</text>
</comment>
<dbReference type="Proteomes" id="UP000176186">
    <property type="component" value="Unassembled WGS sequence"/>
</dbReference>
<protein>
    <submittedName>
        <fullName evidence="2">Uncharacterized protein</fullName>
    </submittedName>
</protein>
<feature type="chain" id="PRO_5009523082" evidence="1">
    <location>
        <begin position="29"/>
        <end position="483"/>
    </location>
</feature>
<reference evidence="2 3" key="1">
    <citation type="journal article" date="2016" name="Nat. Commun.">
        <title>Thousands of microbial genomes shed light on interconnected biogeochemical processes in an aquifer system.</title>
        <authorList>
            <person name="Anantharaman K."/>
            <person name="Brown C.T."/>
            <person name="Hug L.A."/>
            <person name="Sharon I."/>
            <person name="Castelle C.J."/>
            <person name="Probst A.J."/>
            <person name="Thomas B.C."/>
            <person name="Singh A."/>
            <person name="Wilkins M.J."/>
            <person name="Karaoz U."/>
            <person name="Brodie E.L."/>
            <person name="Williams K.H."/>
            <person name="Hubbard S.S."/>
            <person name="Banfield J.F."/>
        </authorList>
    </citation>
    <scope>NUCLEOTIDE SEQUENCE [LARGE SCALE GENOMIC DNA]</scope>
</reference>
<sequence length="483" mass="53970">MYHESMRVLFALVIMTASLFGTPSSTSAANAPELDPRIGVAHVGGAYPDRTDNNDFLNWGANRAYNLGFRNITVMMMQNLCIKKPHHPLGLYQTTDYCEDTRERPRSTTLADLAKEPEFIALFAKPFRNFFIFTDSLNPQKSANQSQIGDFDALTEDELAATKEDYHSFATYLLRKYKGTNKSFILIAPSELDYRLMKNMNCKPVVEGAKLSCFNLEGKPVPVANAIAYLNAISEAIHTAVAENPVQGVHVYHACEINHVVQKSLSNPKIQGAIDQVIPYTHCDLIAYSAFETFLKSTTERQNLMTNALNYIASKAPNHPDFPNGKNVFLSQFGIRENIEPSDRFSLFTNAVNQALNWGVPFIQFWTLHDDNCTRQVAGGVFPATSADCVGFWMKKPDNTNSRIYNYILENYAISPSPPSTGNIADLTDEGDMPGNQVNEFDYNVLAEHFGKIGAPGWIKADIIKNGKVDEFDYNALVGDFYR</sequence>
<accession>A0A1F6BDV7</accession>
<dbReference type="AlphaFoldDB" id="A0A1F6BDV7"/>